<dbReference type="Proteomes" id="UP000233551">
    <property type="component" value="Unassembled WGS sequence"/>
</dbReference>
<keyword evidence="3" id="KW-1185">Reference proteome</keyword>
<keyword evidence="1" id="KW-0472">Membrane</keyword>
<accession>A0A2I0I1U3</accession>
<evidence type="ECO:0000256" key="1">
    <source>
        <dbReference type="SAM" id="Phobius"/>
    </source>
</evidence>
<organism evidence="2 3">
    <name type="scientific">Punica granatum</name>
    <name type="common">Pomegranate</name>
    <dbReference type="NCBI Taxonomy" id="22663"/>
    <lineage>
        <taxon>Eukaryota</taxon>
        <taxon>Viridiplantae</taxon>
        <taxon>Streptophyta</taxon>
        <taxon>Embryophyta</taxon>
        <taxon>Tracheophyta</taxon>
        <taxon>Spermatophyta</taxon>
        <taxon>Magnoliopsida</taxon>
        <taxon>eudicotyledons</taxon>
        <taxon>Gunneridae</taxon>
        <taxon>Pentapetalae</taxon>
        <taxon>rosids</taxon>
        <taxon>malvids</taxon>
        <taxon>Myrtales</taxon>
        <taxon>Lythraceae</taxon>
        <taxon>Punica</taxon>
    </lineage>
</organism>
<sequence>MNPVLLYAANCEEETERGHVASVGGTTGAIKLVAVDEVMTFGWVFCASTLGAATTIIASLLGLN</sequence>
<keyword evidence="1" id="KW-1133">Transmembrane helix</keyword>
<protein>
    <submittedName>
        <fullName evidence="2">Uncharacterized protein</fullName>
    </submittedName>
</protein>
<dbReference type="AlphaFoldDB" id="A0A2I0I1U3"/>
<evidence type="ECO:0000313" key="3">
    <source>
        <dbReference type="Proteomes" id="UP000233551"/>
    </source>
</evidence>
<proteinExistence type="predicted"/>
<comment type="caution">
    <text evidence="2">The sequence shown here is derived from an EMBL/GenBank/DDBJ whole genome shotgun (WGS) entry which is preliminary data.</text>
</comment>
<evidence type="ECO:0000313" key="2">
    <source>
        <dbReference type="EMBL" id="PKI37935.1"/>
    </source>
</evidence>
<name>A0A2I0I1U3_PUNGR</name>
<keyword evidence="1" id="KW-0812">Transmembrane</keyword>
<feature type="transmembrane region" description="Helical" evidence="1">
    <location>
        <begin position="41"/>
        <end position="63"/>
    </location>
</feature>
<dbReference type="EMBL" id="PGOL01004255">
    <property type="protein sequence ID" value="PKI37935.1"/>
    <property type="molecule type" value="Genomic_DNA"/>
</dbReference>
<reference evidence="2 3" key="1">
    <citation type="submission" date="2017-11" db="EMBL/GenBank/DDBJ databases">
        <title>De-novo sequencing of pomegranate (Punica granatum L.) genome.</title>
        <authorList>
            <person name="Akparov Z."/>
            <person name="Amiraslanov A."/>
            <person name="Hajiyeva S."/>
            <person name="Abbasov M."/>
            <person name="Kaur K."/>
            <person name="Hamwieh A."/>
            <person name="Solovyev V."/>
            <person name="Salamov A."/>
            <person name="Braich B."/>
            <person name="Kosarev P."/>
            <person name="Mahmoud A."/>
            <person name="Hajiyev E."/>
            <person name="Babayeva S."/>
            <person name="Izzatullayeva V."/>
            <person name="Mammadov A."/>
            <person name="Mammadov A."/>
            <person name="Sharifova S."/>
            <person name="Ojaghi J."/>
            <person name="Eynullazada K."/>
            <person name="Bayramov B."/>
            <person name="Abdulazimova A."/>
            <person name="Shahmuradov I."/>
        </authorList>
    </citation>
    <scope>NUCLEOTIDE SEQUENCE [LARGE SCALE GENOMIC DNA]</scope>
    <source>
        <strain evidence="3">cv. AG2017</strain>
        <tissue evidence="2">Leaf</tissue>
    </source>
</reference>
<gene>
    <name evidence="2" type="ORF">CRG98_041672</name>
</gene>